<feature type="transmembrane region" description="Helical" evidence="1">
    <location>
        <begin position="17"/>
        <end position="37"/>
    </location>
</feature>
<sequence length="62" mass="7101">MKLCCLHHLHYYGHLRLLIIPLYPSASLIVCVTVINLNNETSQVHIYTFYSHTVTLNSDDTA</sequence>
<evidence type="ECO:0000313" key="3">
    <source>
        <dbReference type="EMBL" id="QII13287.1"/>
    </source>
</evidence>
<keyword evidence="1" id="KW-1133">Transmembrane helix</keyword>
<gene>
    <name evidence="3" type="ORF">KsCSTR_39080</name>
    <name evidence="2" type="ORF">kustb0191</name>
</gene>
<evidence type="ECO:0000256" key="1">
    <source>
        <dbReference type="SAM" id="Phobius"/>
    </source>
</evidence>
<reference evidence="2" key="1">
    <citation type="journal article" date="2006" name="Nature">
        <title>Deciphering the evolution and metabolism of an anammox bacterium from a community genome.</title>
        <authorList>
            <person name="Strous M."/>
            <person name="Pelletier E."/>
            <person name="Mangenot S."/>
            <person name="Rattei T."/>
            <person name="Lehner A."/>
            <person name="Taylor M.W."/>
            <person name="Horn M."/>
            <person name="Daims H."/>
            <person name="Bartol-Mavel D."/>
            <person name="Wincker P."/>
            <person name="Barbe V."/>
            <person name="Fonknechten N."/>
            <person name="Vallenet D."/>
            <person name="Segurens B."/>
            <person name="Schenowitz-Truong C."/>
            <person name="Medigue C."/>
            <person name="Collingro A."/>
            <person name="Snel B."/>
            <person name="Dutilh B.E."/>
            <person name="OpDenCamp H.J.M."/>
            <person name="vanDerDrift C."/>
            <person name="Cirpus I."/>
            <person name="vanDePas-Schoonen K.T."/>
            <person name="Harhangi H.R."/>
            <person name="vanNiftrik L."/>
            <person name="Schmid M."/>
            <person name="Keltjens J."/>
            <person name="vanDeVossenberg J."/>
            <person name="Kartal B."/>
            <person name="Meier H."/>
            <person name="Frishman D."/>
            <person name="Huynen M.A."/>
            <person name="Mewes H."/>
            <person name="Weissenbach J."/>
            <person name="Jetten M.S.M."/>
            <person name="Wagner M."/>
            <person name="LePaslier D."/>
        </authorList>
    </citation>
    <scope>NUCLEOTIDE SEQUENCE</scope>
</reference>
<name>Q1PUP0_KUEST</name>
<dbReference type="EMBL" id="CP049055">
    <property type="protein sequence ID" value="QII13287.1"/>
    <property type="molecule type" value="Genomic_DNA"/>
</dbReference>
<dbReference type="AlphaFoldDB" id="Q1PUP0"/>
<reference evidence="3 4" key="3">
    <citation type="submission" date="2020-02" db="EMBL/GenBank/DDBJ databases">
        <title>Newly sequenced genome of strain CSTR1 showed variability in Candidatus Kuenenia stuttgartiensis genomes.</title>
        <authorList>
            <person name="Ding C."/>
            <person name="Adrian L."/>
        </authorList>
    </citation>
    <scope>NUCLEOTIDE SEQUENCE [LARGE SCALE GENOMIC DNA]</scope>
    <source>
        <strain evidence="3 4">CSTR1</strain>
    </source>
</reference>
<dbReference type="EMBL" id="CT573074">
    <property type="protein sequence ID" value="CAJ70936.1"/>
    <property type="molecule type" value="Genomic_DNA"/>
</dbReference>
<protein>
    <submittedName>
        <fullName evidence="2">Uncharacterized protein</fullName>
    </submittedName>
</protein>
<organism evidence="2">
    <name type="scientific">Kuenenia stuttgartiensis</name>
    <dbReference type="NCBI Taxonomy" id="174633"/>
    <lineage>
        <taxon>Bacteria</taxon>
        <taxon>Pseudomonadati</taxon>
        <taxon>Planctomycetota</taxon>
        <taxon>Candidatus Brocadiia</taxon>
        <taxon>Candidatus Brocadiales</taxon>
        <taxon>Candidatus Brocadiaceae</taxon>
        <taxon>Candidatus Kuenenia</taxon>
    </lineage>
</organism>
<accession>Q1PUP0</accession>
<dbReference type="Proteomes" id="UP000501926">
    <property type="component" value="Chromosome"/>
</dbReference>
<keyword evidence="1" id="KW-0472">Membrane</keyword>
<reference evidence="2" key="2">
    <citation type="submission" date="2006-01" db="EMBL/GenBank/DDBJ databases">
        <authorList>
            <person name="Genoscope"/>
        </authorList>
    </citation>
    <scope>NUCLEOTIDE SEQUENCE</scope>
</reference>
<evidence type="ECO:0000313" key="4">
    <source>
        <dbReference type="Proteomes" id="UP000501926"/>
    </source>
</evidence>
<proteinExistence type="predicted"/>
<keyword evidence="1" id="KW-0812">Transmembrane</keyword>
<evidence type="ECO:0000313" key="2">
    <source>
        <dbReference type="EMBL" id="CAJ70936.1"/>
    </source>
</evidence>